<evidence type="ECO:0000256" key="4">
    <source>
        <dbReference type="ARBA" id="ARBA00023242"/>
    </source>
</evidence>
<dbReference type="GO" id="GO:0005829">
    <property type="term" value="C:cytosol"/>
    <property type="evidence" value="ECO:0007669"/>
    <property type="project" value="TreeGrafter"/>
</dbReference>
<reference evidence="6" key="1">
    <citation type="journal article" date="2016" name="PLoS Negl. Trop. Dis.">
        <title>A Deep Insight into the Sialome of Rhodnius neglectus, a Vector of Chagas Disease.</title>
        <authorList>
            <person name="Santiago P.B."/>
            <person name="Assumpcao T.C."/>
            <person name="Araujo C.N."/>
            <person name="Bastos I.M."/>
            <person name="Neves D."/>
            <person name="Silva I.G."/>
            <person name="Charneau S."/>
            <person name="Queiroz R.M."/>
            <person name="Raiol T."/>
            <person name="Oliveira J.V."/>
            <person name="Sousa M.V."/>
            <person name="Calvo E."/>
            <person name="Ribeiro J.M."/>
            <person name="Santana J.M."/>
        </authorList>
    </citation>
    <scope>NUCLEOTIDE SEQUENCE</scope>
    <source>
        <tissue evidence="6">Salivary glands</tissue>
    </source>
</reference>
<organism evidence="6">
    <name type="scientific">Rhodnius neglectus</name>
    <dbReference type="NCBI Taxonomy" id="72488"/>
    <lineage>
        <taxon>Eukaryota</taxon>
        <taxon>Metazoa</taxon>
        <taxon>Ecdysozoa</taxon>
        <taxon>Arthropoda</taxon>
        <taxon>Hexapoda</taxon>
        <taxon>Insecta</taxon>
        <taxon>Pterygota</taxon>
        <taxon>Neoptera</taxon>
        <taxon>Paraneoptera</taxon>
        <taxon>Hemiptera</taxon>
        <taxon>Heteroptera</taxon>
        <taxon>Panheteroptera</taxon>
        <taxon>Cimicomorpha</taxon>
        <taxon>Reduviidae</taxon>
        <taxon>Triatominae</taxon>
        <taxon>Rhodnius</taxon>
    </lineage>
</organism>
<comment type="similarity">
    <text evidence="2 5">Belongs to the CGI121/TPRKB family.</text>
</comment>
<dbReference type="InterPro" id="IPR036504">
    <property type="entry name" value="CGI121/TPRKB_sf"/>
</dbReference>
<dbReference type="GO" id="GO:0002949">
    <property type="term" value="P:tRNA threonylcarbamoyladenosine modification"/>
    <property type="evidence" value="ECO:0007669"/>
    <property type="project" value="TreeGrafter"/>
</dbReference>
<keyword evidence="3" id="KW-0819">tRNA processing</keyword>
<evidence type="ECO:0000256" key="1">
    <source>
        <dbReference type="ARBA" id="ARBA00004123"/>
    </source>
</evidence>
<dbReference type="InterPro" id="IPR013926">
    <property type="entry name" value="CGI121/TPRKB"/>
</dbReference>
<dbReference type="PANTHER" id="PTHR15840">
    <property type="entry name" value="CGI-121 FAMILY MEMBER"/>
    <property type="match status" value="1"/>
</dbReference>
<dbReference type="SUPFAM" id="SSF143870">
    <property type="entry name" value="PF0523-like"/>
    <property type="match status" value="1"/>
</dbReference>
<keyword evidence="4 5" id="KW-0539">Nucleus</keyword>
<dbReference type="EMBL" id="GDKW01002416">
    <property type="protein sequence ID" value="JAI54179.1"/>
    <property type="molecule type" value="mRNA"/>
</dbReference>
<comment type="subcellular location">
    <subcellularLocation>
        <location evidence="1">Nucleus</location>
    </subcellularLocation>
</comment>
<dbReference type="GO" id="GO:0000408">
    <property type="term" value="C:EKC/KEOPS complex"/>
    <property type="evidence" value="ECO:0007669"/>
    <property type="project" value="TreeGrafter"/>
</dbReference>
<evidence type="ECO:0000256" key="3">
    <source>
        <dbReference type="ARBA" id="ARBA00022694"/>
    </source>
</evidence>
<proteinExistence type="evidence at transcript level"/>
<dbReference type="Gene3D" id="3.30.2380.10">
    <property type="entry name" value="CGI121/TPRKB"/>
    <property type="match status" value="1"/>
</dbReference>
<evidence type="ECO:0000256" key="5">
    <source>
        <dbReference type="RuleBase" id="RU004398"/>
    </source>
</evidence>
<sequence>MKTFEFGSTNLYLILFRNVKNTKSLLDIILSSKSESEYALIRVKYICDPFQIAIAGGKSLLAKQNSRMVTKNVYTELLFNLSTTKNITKSLKTFGVEKDDTDLILAHFGNEISLKKVVALIDGEQVEWTELSQINNLDEINRCYNINKQEMSVTNLLDSVVTRIAIKNLD</sequence>
<dbReference type="PANTHER" id="PTHR15840:SF10">
    <property type="entry name" value="EKC_KEOPS COMPLEX SUBUNIT TPRKB"/>
    <property type="match status" value="1"/>
</dbReference>
<protein>
    <submittedName>
        <fullName evidence="6">Putative cell growth regulatory protein cgr11</fullName>
    </submittedName>
</protein>
<evidence type="ECO:0000256" key="2">
    <source>
        <dbReference type="ARBA" id="ARBA00005546"/>
    </source>
</evidence>
<evidence type="ECO:0000313" key="6">
    <source>
        <dbReference type="EMBL" id="JAI54179.1"/>
    </source>
</evidence>
<dbReference type="GO" id="GO:0005634">
    <property type="term" value="C:nucleus"/>
    <property type="evidence" value="ECO:0007669"/>
    <property type="project" value="UniProtKB-SubCell"/>
</dbReference>
<dbReference type="Pfam" id="PF08617">
    <property type="entry name" value="CGI-121"/>
    <property type="match status" value="1"/>
</dbReference>
<dbReference type="AlphaFoldDB" id="A0A0P4VJ76"/>
<accession>A0A0P4VJ76</accession>
<name>A0A0P4VJ76_9HEMI</name>